<evidence type="ECO:0000256" key="4">
    <source>
        <dbReference type="SAM" id="MobiDB-lite"/>
    </source>
</evidence>
<dbReference type="InterPro" id="IPR046955">
    <property type="entry name" value="PHR1-like"/>
</dbReference>
<dbReference type="Proteomes" id="UP000316726">
    <property type="component" value="Chromosome 1"/>
</dbReference>
<dbReference type="EMBL" id="CP031034">
    <property type="protein sequence ID" value="QDZ18047.1"/>
    <property type="molecule type" value="Genomic_DNA"/>
</dbReference>
<dbReference type="AlphaFoldDB" id="A0A5B8MC68"/>
<dbReference type="Pfam" id="PF00249">
    <property type="entry name" value="Myb_DNA-binding"/>
    <property type="match status" value="1"/>
</dbReference>
<dbReference type="GO" id="GO:0003677">
    <property type="term" value="F:DNA binding"/>
    <property type="evidence" value="ECO:0007669"/>
    <property type="project" value="InterPro"/>
</dbReference>
<feature type="region of interest" description="Disordered" evidence="4">
    <location>
        <begin position="1"/>
        <end position="26"/>
    </location>
</feature>
<reference evidence="6 7" key="1">
    <citation type="submission" date="2018-07" db="EMBL/GenBank/DDBJ databases">
        <title>The complete nuclear genome of the prasinophyte Chloropicon primus (CCMP1205).</title>
        <authorList>
            <person name="Pombert J.-F."/>
            <person name="Otis C."/>
            <person name="Turmel M."/>
            <person name="Lemieux C."/>
        </authorList>
    </citation>
    <scope>NUCLEOTIDE SEQUENCE [LARGE SCALE GENOMIC DNA]</scope>
    <source>
        <strain evidence="6 7">CCMP1205</strain>
    </source>
</reference>
<evidence type="ECO:0000256" key="3">
    <source>
        <dbReference type="ARBA" id="ARBA00023242"/>
    </source>
</evidence>
<keyword evidence="1" id="KW-0805">Transcription regulation</keyword>
<dbReference type="InterPro" id="IPR001005">
    <property type="entry name" value="SANT/Myb"/>
</dbReference>
<feature type="region of interest" description="Disordered" evidence="4">
    <location>
        <begin position="183"/>
        <end position="202"/>
    </location>
</feature>
<dbReference type="Gene3D" id="1.10.10.60">
    <property type="entry name" value="Homeodomain-like"/>
    <property type="match status" value="1"/>
</dbReference>
<keyword evidence="7" id="KW-1185">Reference proteome</keyword>
<protein>
    <recommendedName>
        <fullName evidence="5">HTH myb-type domain-containing protein</fullName>
    </recommendedName>
</protein>
<sequence>MDRDEDGIPEDLLGVDPPRDVNGEEFSQSSFLAHVFPGIPESGTGWAPHQQAVAPVGYSHDEFLPVVHQARHHQYADPSSPSPSTATPTGSSKRKRQYLDIVLKPYEKGESIDELPLPKSRLRWTPELHDRFLAAVKRLGGEERATPKTIMQLMDVDGLTIFHVKSHLQKYRLSKQKLESAIERGKQEESSKGVIEKRDGSQFQNQRDLKRMLPKHLSQLATKLGSDQLNTSGEGTSADMESMLRAAYEEGYRAGSLEAKNKYTGSEFFEGKGGGR</sequence>
<keyword evidence="2" id="KW-0804">Transcription</keyword>
<feature type="region of interest" description="Disordered" evidence="4">
    <location>
        <begin position="71"/>
        <end position="94"/>
    </location>
</feature>
<dbReference type="STRING" id="1764295.A0A5B8MC68"/>
<accession>A0A5B8MC68</accession>
<gene>
    <name evidence="6" type="ORF">A3770_01p05650</name>
</gene>
<evidence type="ECO:0000256" key="2">
    <source>
        <dbReference type="ARBA" id="ARBA00023163"/>
    </source>
</evidence>
<dbReference type="OrthoDB" id="551907at2759"/>
<dbReference type="InterPro" id="IPR017930">
    <property type="entry name" value="Myb_dom"/>
</dbReference>
<dbReference type="FunFam" id="1.10.10.60:FF:000002">
    <property type="entry name" value="Myb family transcription factor"/>
    <property type="match status" value="1"/>
</dbReference>
<evidence type="ECO:0000259" key="5">
    <source>
        <dbReference type="PROSITE" id="PS51294"/>
    </source>
</evidence>
<keyword evidence="3" id="KW-0539">Nucleus</keyword>
<dbReference type="PANTHER" id="PTHR31499:SF43">
    <property type="entry name" value="MYB FAMILY TRANSCRIPTION FACTOR APL"/>
    <property type="match status" value="1"/>
</dbReference>
<name>A0A5B8MC68_9CHLO</name>
<dbReference type="GO" id="GO:0003700">
    <property type="term" value="F:DNA-binding transcription factor activity"/>
    <property type="evidence" value="ECO:0007669"/>
    <property type="project" value="InterPro"/>
</dbReference>
<organism evidence="6 7">
    <name type="scientific">Chloropicon primus</name>
    <dbReference type="NCBI Taxonomy" id="1764295"/>
    <lineage>
        <taxon>Eukaryota</taxon>
        <taxon>Viridiplantae</taxon>
        <taxon>Chlorophyta</taxon>
        <taxon>Chloropicophyceae</taxon>
        <taxon>Chloropicales</taxon>
        <taxon>Chloropicaceae</taxon>
        <taxon>Chloropicon</taxon>
    </lineage>
</organism>
<dbReference type="InterPro" id="IPR006447">
    <property type="entry name" value="Myb_dom_plants"/>
</dbReference>
<dbReference type="InterPro" id="IPR009057">
    <property type="entry name" value="Homeodomain-like_sf"/>
</dbReference>
<evidence type="ECO:0000313" key="7">
    <source>
        <dbReference type="Proteomes" id="UP000316726"/>
    </source>
</evidence>
<feature type="domain" description="HTH myb-type" evidence="5">
    <location>
        <begin position="119"/>
        <end position="176"/>
    </location>
</feature>
<feature type="compositionally biased region" description="Low complexity" evidence="4">
    <location>
        <begin position="78"/>
        <end position="91"/>
    </location>
</feature>
<evidence type="ECO:0000256" key="1">
    <source>
        <dbReference type="ARBA" id="ARBA00023015"/>
    </source>
</evidence>
<dbReference type="NCBIfam" id="TIGR01557">
    <property type="entry name" value="myb_SHAQKYF"/>
    <property type="match status" value="1"/>
</dbReference>
<evidence type="ECO:0000313" key="6">
    <source>
        <dbReference type="EMBL" id="QDZ18047.1"/>
    </source>
</evidence>
<dbReference type="SUPFAM" id="SSF46689">
    <property type="entry name" value="Homeodomain-like"/>
    <property type="match status" value="1"/>
</dbReference>
<dbReference type="PANTHER" id="PTHR31499">
    <property type="entry name" value="MYB FAMILY TRANSCRIPTION FACTOR PHL11"/>
    <property type="match status" value="1"/>
</dbReference>
<dbReference type="PROSITE" id="PS51294">
    <property type="entry name" value="HTH_MYB"/>
    <property type="match status" value="1"/>
</dbReference>
<proteinExistence type="predicted"/>
<feature type="compositionally biased region" description="Basic and acidic residues" evidence="4">
    <location>
        <begin position="183"/>
        <end position="200"/>
    </location>
</feature>